<dbReference type="OrthoDB" id="7014001at2"/>
<dbReference type="Gene3D" id="3.90.1650.10">
    <property type="entry name" value="PA1123-like"/>
    <property type="match status" value="1"/>
</dbReference>
<dbReference type="Proteomes" id="UP000284021">
    <property type="component" value="Unassembled WGS sequence"/>
</dbReference>
<dbReference type="InterPro" id="IPR036808">
    <property type="entry name" value="PA1123-like_sf"/>
</dbReference>
<feature type="domain" description="PA1123-like" evidence="1">
    <location>
        <begin position="1"/>
        <end position="104"/>
    </location>
</feature>
<gene>
    <name evidence="2" type="ORF">D3879_12405</name>
</gene>
<organism evidence="2 3">
    <name type="scientific">Pseudomonas cavernicola</name>
    <dbReference type="NCBI Taxonomy" id="2320866"/>
    <lineage>
        <taxon>Bacteria</taxon>
        <taxon>Pseudomonadati</taxon>
        <taxon>Pseudomonadota</taxon>
        <taxon>Gammaproteobacteria</taxon>
        <taxon>Pseudomonadales</taxon>
        <taxon>Pseudomonadaceae</taxon>
        <taxon>Pseudomonas</taxon>
    </lineage>
</organism>
<protein>
    <submittedName>
        <fullName evidence="2">DUF2025 family protein</fullName>
    </submittedName>
</protein>
<proteinExistence type="predicted"/>
<evidence type="ECO:0000313" key="2">
    <source>
        <dbReference type="EMBL" id="RJG13980.1"/>
    </source>
</evidence>
<accession>A0A418XND1</accession>
<dbReference type="Pfam" id="PF09634">
    <property type="entry name" value="DUF2025"/>
    <property type="match status" value="1"/>
</dbReference>
<sequence>MSITSASICEAAECLKGFVGFNAKTGRHIVRFSEDSFGLDVPEASITPTCEFVWRPLEGELMTLKREHIQLLLDQNIDDRLNITEPLRVYMRRQDLPEISAQRRVQRSCGGDCQSGGCKKSGQ</sequence>
<dbReference type="RefSeq" id="WP_119954530.1">
    <property type="nucleotide sequence ID" value="NZ_QYUR01000002.1"/>
</dbReference>
<evidence type="ECO:0000259" key="1">
    <source>
        <dbReference type="Pfam" id="PF09634"/>
    </source>
</evidence>
<dbReference type="EMBL" id="QYUR01000002">
    <property type="protein sequence ID" value="RJG13980.1"/>
    <property type="molecule type" value="Genomic_DNA"/>
</dbReference>
<keyword evidence="3" id="KW-1185">Reference proteome</keyword>
<dbReference type="AlphaFoldDB" id="A0A418XND1"/>
<evidence type="ECO:0000313" key="3">
    <source>
        <dbReference type="Proteomes" id="UP000284021"/>
    </source>
</evidence>
<dbReference type="InterPro" id="IPR023117">
    <property type="entry name" value="PA1123-like_domain"/>
</dbReference>
<dbReference type="SUPFAM" id="SSF160477">
    <property type="entry name" value="PA1123-like"/>
    <property type="match status" value="1"/>
</dbReference>
<comment type="caution">
    <text evidence="2">The sequence shown here is derived from an EMBL/GenBank/DDBJ whole genome shotgun (WGS) entry which is preliminary data.</text>
</comment>
<name>A0A418XND1_9PSED</name>
<reference evidence="2 3" key="1">
    <citation type="submission" date="2018-09" db="EMBL/GenBank/DDBJ databases">
        <authorList>
            <person name="Zhu H."/>
        </authorList>
    </citation>
    <scope>NUCLEOTIDE SEQUENCE [LARGE SCALE GENOMIC DNA]</scope>
    <source>
        <strain evidence="2 3">K1S02-6</strain>
    </source>
</reference>